<evidence type="ECO:0000256" key="6">
    <source>
        <dbReference type="ARBA" id="ARBA00022989"/>
    </source>
</evidence>
<feature type="transmembrane region" description="Helical" evidence="8">
    <location>
        <begin position="337"/>
        <end position="356"/>
    </location>
</feature>
<dbReference type="PANTHER" id="PTHR32063:SF24">
    <property type="entry name" value="CATION EFFLUX SYSTEM (ACRB_ACRD_ACRF FAMILY)"/>
    <property type="match status" value="1"/>
</dbReference>
<dbReference type="GO" id="GO:0008324">
    <property type="term" value="F:monoatomic cation transmembrane transporter activity"/>
    <property type="evidence" value="ECO:0007669"/>
    <property type="project" value="InterPro"/>
</dbReference>
<name>A0A0F6VYU5_9BACT</name>
<dbReference type="NCBIfam" id="TIGR00914">
    <property type="entry name" value="2A0601"/>
    <property type="match status" value="1"/>
</dbReference>
<dbReference type="Gene3D" id="1.20.1640.10">
    <property type="entry name" value="Multidrug efflux transporter AcrB transmembrane domain"/>
    <property type="match status" value="2"/>
</dbReference>
<comment type="subcellular location">
    <subcellularLocation>
        <location evidence="1">Cell membrane</location>
        <topology evidence="1">Multi-pass membrane protein</topology>
    </subcellularLocation>
</comment>
<evidence type="ECO:0000256" key="8">
    <source>
        <dbReference type="SAM" id="Phobius"/>
    </source>
</evidence>
<dbReference type="OrthoDB" id="9759330at2"/>
<evidence type="ECO:0000256" key="3">
    <source>
        <dbReference type="ARBA" id="ARBA00022448"/>
    </source>
</evidence>
<protein>
    <submittedName>
        <fullName evidence="9">Cobalt-zinc-cadmium resistance protein CzcA</fullName>
    </submittedName>
</protein>
<dbReference type="PRINTS" id="PR00702">
    <property type="entry name" value="ACRIFLAVINRP"/>
</dbReference>
<feature type="transmembrane region" description="Helical" evidence="8">
    <location>
        <begin position="955"/>
        <end position="978"/>
    </location>
</feature>
<feature type="transmembrane region" description="Helical" evidence="8">
    <location>
        <begin position="887"/>
        <end position="905"/>
    </location>
</feature>
<feature type="transmembrane region" description="Helical" evidence="8">
    <location>
        <begin position="474"/>
        <end position="495"/>
    </location>
</feature>
<dbReference type="STRING" id="927083.DB32_000075"/>
<feature type="transmembrane region" description="Helical" evidence="8">
    <location>
        <begin position="397"/>
        <end position="416"/>
    </location>
</feature>
<dbReference type="InterPro" id="IPR027463">
    <property type="entry name" value="AcrB_DN_DC_subdom"/>
</dbReference>
<keyword evidence="10" id="KW-1185">Reference proteome</keyword>
<dbReference type="RefSeq" id="WP_053230418.1">
    <property type="nucleotide sequence ID" value="NZ_CP011125.1"/>
</dbReference>
<keyword evidence="7 8" id="KW-0472">Membrane</keyword>
<dbReference type="Gene3D" id="3.30.70.1430">
    <property type="entry name" value="Multidrug efflux transporter AcrB pore domain"/>
    <property type="match status" value="2"/>
</dbReference>
<evidence type="ECO:0000313" key="10">
    <source>
        <dbReference type="Proteomes" id="UP000034883"/>
    </source>
</evidence>
<evidence type="ECO:0000256" key="4">
    <source>
        <dbReference type="ARBA" id="ARBA00022475"/>
    </source>
</evidence>
<feature type="transmembrane region" description="Helical" evidence="8">
    <location>
        <begin position="363"/>
        <end position="385"/>
    </location>
</feature>
<evidence type="ECO:0000313" key="9">
    <source>
        <dbReference type="EMBL" id="AKF02927.1"/>
    </source>
</evidence>
<gene>
    <name evidence="9" type="ORF">DB32_000075</name>
</gene>
<organism evidence="9 10">
    <name type="scientific">Sandaracinus amylolyticus</name>
    <dbReference type="NCBI Taxonomy" id="927083"/>
    <lineage>
        <taxon>Bacteria</taxon>
        <taxon>Pseudomonadati</taxon>
        <taxon>Myxococcota</taxon>
        <taxon>Polyangia</taxon>
        <taxon>Polyangiales</taxon>
        <taxon>Sandaracinaceae</taxon>
        <taxon>Sandaracinus</taxon>
    </lineage>
</organism>
<dbReference type="GO" id="GO:0042910">
    <property type="term" value="F:xenobiotic transmembrane transporter activity"/>
    <property type="evidence" value="ECO:0007669"/>
    <property type="project" value="TreeGrafter"/>
</dbReference>
<evidence type="ECO:0000256" key="5">
    <source>
        <dbReference type="ARBA" id="ARBA00022692"/>
    </source>
</evidence>
<feature type="transmembrane region" description="Helical" evidence="8">
    <location>
        <begin position="861"/>
        <end position="880"/>
    </location>
</feature>
<dbReference type="SUPFAM" id="SSF82866">
    <property type="entry name" value="Multidrug efflux transporter AcrB transmembrane domain"/>
    <property type="match status" value="2"/>
</dbReference>
<proteinExistence type="inferred from homology"/>
<reference evidence="9 10" key="1">
    <citation type="submission" date="2015-03" db="EMBL/GenBank/DDBJ databases">
        <title>Genome assembly of Sandaracinus amylolyticus DSM 53668.</title>
        <authorList>
            <person name="Sharma G."/>
            <person name="Subramanian S."/>
        </authorList>
    </citation>
    <scope>NUCLEOTIDE SEQUENCE [LARGE SCALE GENOMIC DNA]</scope>
    <source>
        <strain evidence="9 10">DSM 53668</strain>
    </source>
</reference>
<dbReference type="EMBL" id="CP011125">
    <property type="protein sequence ID" value="AKF02927.1"/>
    <property type="molecule type" value="Genomic_DNA"/>
</dbReference>
<feature type="transmembrane region" description="Helical" evidence="8">
    <location>
        <begin position="911"/>
        <end position="934"/>
    </location>
</feature>
<dbReference type="SUPFAM" id="SSF82693">
    <property type="entry name" value="Multidrug efflux transporter AcrB pore domain, PN1, PN2, PC1 and PC2 subdomains"/>
    <property type="match status" value="2"/>
</dbReference>
<feature type="transmembrane region" description="Helical" evidence="8">
    <location>
        <begin position="990"/>
        <end position="1013"/>
    </location>
</feature>
<dbReference type="PANTHER" id="PTHR32063">
    <property type="match status" value="1"/>
</dbReference>
<feature type="transmembrane region" description="Helical" evidence="8">
    <location>
        <begin position="436"/>
        <end position="454"/>
    </location>
</feature>
<comment type="similarity">
    <text evidence="2">Belongs to the resistance-nodulation-cell division (RND) (TC 2.A.6) family.</text>
</comment>
<keyword evidence="3" id="KW-0813">Transport</keyword>
<dbReference type="AlphaFoldDB" id="A0A0F6VYU5"/>
<evidence type="ECO:0000256" key="7">
    <source>
        <dbReference type="ARBA" id="ARBA00023136"/>
    </source>
</evidence>
<dbReference type="KEGG" id="samy:DB32_000075"/>
<dbReference type="Gene3D" id="3.30.70.1440">
    <property type="entry name" value="Multidrug efflux transporter AcrB pore domain"/>
    <property type="match status" value="1"/>
</dbReference>
<keyword evidence="4" id="KW-1003">Cell membrane</keyword>
<dbReference type="Pfam" id="PF00873">
    <property type="entry name" value="ACR_tran"/>
    <property type="match status" value="1"/>
</dbReference>
<evidence type="ECO:0000256" key="1">
    <source>
        <dbReference type="ARBA" id="ARBA00004651"/>
    </source>
</evidence>
<dbReference type="Gene3D" id="3.30.70.1320">
    <property type="entry name" value="Multidrug efflux transporter AcrB pore domain like"/>
    <property type="match status" value="1"/>
</dbReference>
<dbReference type="SUPFAM" id="SSF82714">
    <property type="entry name" value="Multidrug efflux transporter AcrB TolC docking domain, DN and DC subdomains"/>
    <property type="match status" value="2"/>
</dbReference>
<dbReference type="InterPro" id="IPR001036">
    <property type="entry name" value="Acrflvin-R"/>
</dbReference>
<dbReference type="InterPro" id="IPR004763">
    <property type="entry name" value="CusA-like"/>
</dbReference>
<dbReference type="Gene3D" id="3.30.2090.10">
    <property type="entry name" value="Multidrug efflux transporter AcrB TolC docking domain, DN and DC subdomains"/>
    <property type="match status" value="2"/>
</dbReference>
<feature type="transmembrane region" description="Helical" evidence="8">
    <location>
        <begin position="12"/>
        <end position="31"/>
    </location>
</feature>
<keyword evidence="6 8" id="KW-1133">Transmembrane helix</keyword>
<keyword evidence="5 8" id="KW-0812">Transmembrane</keyword>
<dbReference type="GO" id="GO:0005886">
    <property type="term" value="C:plasma membrane"/>
    <property type="evidence" value="ECO:0007669"/>
    <property type="project" value="UniProtKB-SubCell"/>
</dbReference>
<dbReference type="Proteomes" id="UP000034883">
    <property type="component" value="Chromosome"/>
</dbReference>
<evidence type="ECO:0000256" key="2">
    <source>
        <dbReference type="ARBA" id="ARBA00010942"/>
    </source>
</evidence>
<sequence>MLERITDLSVKQRALMVVLGVAVLISGFWAVPRLPVDAVPDVTNVQVVVLTEAGGLSAEEMERFVTFPVEMAMTGLPGLTELRSVTRGGLSAVTIVFEEGVDVWFARQLVTERVREVEADIPPEFGRPQLAPVSTGLGEIYQFVLRSEQRSSMELRSMLQWEISPRLRSVPGVIEVNAMGGAAKEFQVVLDPRRLAAYGLTLGQVLESLERGNASVGGGWIERGPEQYVIRGEGLLRDVAEIGSVVVSADDDGTPILVRQLGEVREGAALPYGVVTQNGEGEAVTGIVLMLIGQNSREVVSRVHEEMARIRAELPDDVEVDVVYDRASFIERTLETVATNLVEGLVLVAIVILVFLRSWRAALLVTLGIPFAMILAVWGMIALGVDGSLMSLGAIDFGLLVDGPIVMVEAVMARLAIEDLSKRSRTETIGDAIRQVARPVAFSVLIILLVYVPLLSLEGTEGKMFRPMATTMALALGGSVVFALLVFPAGAALFLKGGGHHHGGFLGWLEGRYTTLVDRAIRARGPLVGLAVVLLVCTIPIGGSLGADFVPRIDEGDIVVAIRRIPSLGLSEARRLDLEVERVLARFPEVVSQIGMTGRSEVATDPVGMDNTDILVRLRPKDEWTTAHDLDSLGEAMKTAIESEVPSTFVSISQPIEDRTNEMISGSRADVAILLFGDDLERMSSIGRRIGAVLRSVPGAGDVRVERALGMPMLLVRPDRTRLARYGMRSEEVLAAVEASRQGRRVGHVFEGQRRMELRVLLPPIEQSLEGFRALPVGTSDGALVPIGQVASVVEADGPSQISRQSLRRRLRIEVNIRGRDLISFVDDARAAVARDIELPDGYDLEWGGQFENFQRASARLGMVVPIALAIIFAMLFFAFGDVRYALAVFSGVPFALIGGVAALAARGMPFSIPAAVGFIALCGIAVLNGVVMASEVKRRIEGGASVEDAIRSGAIAVLRAVLLTATVAAIGFLPMAISGSAGSEVQRPLATAVMGGVVSSTLLGLFVLPALLSYALRSTSESATSEGPYRDPS</sequence>
<feature type="transmembrane region" description="Helical" evidence="8">
    <location>
        <begin position="527"/>
        <end position="547"/>
    </location>
</feature>
<accession>A0A0F6VYU5</accession>